<evidence type="ECO:0000259" key="2">
    <source>
        <dbReference type="PROSITE" id="PS50033"/>
    </source>
</evidence>
<dbReference type="GO" id="GO:0043161">
    <property type="term" value="P:proteasome-mediated ubiquitin-dependent protein catabolic process"/>
    <property type="evidence" value="ECO:0000318"/>
    <property type="project" value="GO_Central"/>
</dbReference>
<sequence length="442" mass="50031">MESLSDDKQILVASFMEVAGGESTKIALQFLQATNWQLEDAIQLFFVGNDGNNTNTNAESSSFSPPKETNHSPLHESEQEKDAKWEEYVRPPLPVKREALYADSFMYGQRTLHPPHQPVAFRDFEEEAKNPSVWGSEQGTSGARDNLAALYRPPFSLMYQGSFEKAKIDASRQGKWLLINIQSTKEFSSHMLNRDTWSNEAVAQTIRTTFVFWQIYDDTDEGRKVCTYYNLTSIPVVLVIDPVTGQKMRGWSGMVGPDRLLEDLVPYMDKGPMDHHPIPHKRPRETTPAAKATLQDKHTEDEDEEIQRAFAASLEGMKEPMVPSNGGDNRETDSEAKVEQTCPSTTKPSYPPLPEEPKGDRSLLCRVGVRLPDGRRLQRNFLRKDPIQLLWSFCCSEVKEANIQPFKLTQAIPGASKYLDYNSNLTFEESGLLNSMISLTWD</sequence>
<dbReference type="CDD" id="cd01767">
    <property type="entry name" value="UBX"/>
    <property type="match status" value="1"/>
</dbReference>
<dbReference type="InterPro" id="IPR006577">
    <property type="entry name" value="UAS"/>
</dbReference>
<dbReference type="SUPFAM" id="SSF52833">
    <property type="entry name" value="Thioredoxin-like"/>
    <property type="match status" value="1"/>
</dbReference>
<dbReference type="eggNOG" id="KOG1364">
    <property type="taxonomic scope" value="Eukaryota"/>
</dbReference>
<dbReference type="InterPro" id="IPR029071">
    <property type="entry name" value="Ubiquitin-like_domsf"/>
</dbReference>
<dbReference type="OrthoDB" id="270602at2759"/>
<dbReference type="GO" id="GO:0005634">
    <property type="term" value="C:nucleus"/>
    <property type="evidence" value="ECO:0000318"/>
    <property type="project" value="GO_Central"/>
</dbReference>
<dbReference type="InterPro" id="IPR050730">
    <property type="entry name" value="UBX_domain-protein"/>
</dbReference>
<dbReference type="InterPro" id="IPR001012">
    <property type="entry name" value="UBX_dom"/>
</dbReference>
<dbReference type="OMA" id="PAIFDCQ"/>
<dbReference type="SUPFAM" id="SSF54236">
    <property type="entry name" value="Ubiquitin-like"/>
    <property type="match status" value="1"/>
</dbReference>
<dbReference type="GO" id="GO:0043130">
    <property type="term" value="F:ubiquitin binding"/>
    <property type="evidence" value="ECO:0000318"/>
    <property type="project" value="GO_Central"/>
</dbReference>
<feature type="domain" description="UBX" evidence="2">
    <location>
        <begin position="360"/>
        <end position="440"/>
    </location>
</feature>
<dbReference type="CDD" id="cd02958">
    <property type="entry name" value="UAS"/>
    <property type="match status" value="1"/>
</dbReference>
<proteinExistence type="predicted"/>
<name>U5D4B5_AMBTC</name>
<feature type="region of interest" description="Disordered" evidence="1">
    <location>
        <begin position="318"/>
        <end position="359"/>
    </location>
</feature>
<dbReference type="Pfam" id="PF14555">
    <property type="entry name" value="UBA_4"/>
    <property type="match status" value="1"/>
</dbReference>
<evidence type="ECO:0000313" key="3">
    <source>
        <dbReference type="EMBL" id="ERN17035.1"/>
    </source>
</evidence>
<organism evidence="3 4">
    <name type="scientific">Amborella trichopoda</name>
    <dbReference type="NCBI Taxonomy" id="13333"/>
    <lineage>
        <taxon>Eukaryota</taxon>
        <taxon>Viridiplantae</taxon>
        <taxon>Streptophyta</taxon>
        <taxon>Embryophyta</taxon>
        <taxon>Tracheophyta</taxon>
        <taxon>Spermatophyta</taxon>
        <taxon>Magnoliopsida</taxon>
        <taxon>Amborellales</taxon>
        <taxon>Amborellaceae</taxon>
        <taxon>Amborella</taxon>
    </lineage>
</organism>
<dbReference type="InterPro" id="IPR009060">
    <property type="entry name" value="UBA-like_sf"/>
</dbReference>
<dbReference type="HOGENOM" id="CLU_021255_0_0_1"/>
<accession>U5D4B5</accession>
<dbReference type="Gene3D" id="3.10.20.90">
    <property type="entry name" value="Phosphatidylinositol 3-kinase Catalytic Subunit, Chain A, domain 1"/>
    <property type="match status" value="1"/>
</dbReference>
<protein>
    <recommendedName>
        <fullName evidence="2">UBX domain-containing protein</fullName>
    </recommendedName>
</protein>
<evidence type="ECO:0000256" key="1">
    <source>
        <dbReference type="SAM" id="MobiDB-lite"/>
    </source>
</evidence>
<keyword evidence="4" id="KW-1185">Reference proteome</keyword>
<dbReference type="Proteomes" id="UP000017836">
    <property type="component" value="Unassembled WGS sequence"/>
</dbReference>
<dbReference type="PANTHER" id="PTHR23322">
    <property type="entry name" value="FAS-ASSOCIATED PROTEIN"/>
    <property type="match status" value="1"/>
</dbReference>
<dbReference type="KEGG" id="atr:18445366"/>
<dbReference type="STRING" id="13333.U5D4B5"/>
<dbReference type="SUPFAM" id="SSF46934">
    <property type="entry name" value="UBA-like"/>
    <property type="match status" value="1"/>
</dbReference>
<dbReference type="Gene3D" id="3.40.30.10">
    <property type="entry name" value="Glutaredoxin"/>
    <property type="match status" value="1"/>
</dbReference>
<feature type="compositionally biased region" description="Polar residues" evidence="1">
    <location>
        <begin position="53"/>
        <end position="64"/>
    </location>
</feature>
<gene>
    <name evidence="3" type="ORF">AMTR_s00044p00018360</name>
</gene>
<evidence type="ECO:0000313" key="4">
    <source>
        <dbReference type="Proteomes" id="UP000017836"/>
    </source>
</evidence>
<dbReference type="CDD" id="cd14273">
    <property type="entry name" value="UBA_TAP-C_like"/>
    <property type="match status" value="1"/>
</dbReference>
<dbReference type="SMART" id="SM00594">
    <property type="entry name" value="UAS"/>
    <property type="match status" value="1"/>
</dbReference>
<feature type="region of interest" description="Disordered" evidence="1">
    <location>
        <begin position="53"/>
        <end position="86"/>
    </location>
</feature>
<dbReference type="EMBL" id="KI392384">
    <property type="protein sequence ID" value="ERN17035.1"/>
    <property type="molecule type" value="Genomic_DNA"/>
</dbReference>
<reference evidence="4" key="1">
    <citation type="journal article" date="2013" name="Science">
        <title>The Amborella genome and the evolution of flowering plants.</title>
        <authorList>
            <consortium name="Amborella Genome Project"/>
        </authorList>
    </citation>
    <scope>NUCLEOTIDE SEQUENCE [LARGE SCALE GENOMIC DNA]</scope>
</reference>
<dbReference type="Gene3D" id="1.10.8.10">
    <property type="entry name" value="DNA helicase RuvA subunit, C-terminal domain"/>
    <property type="match status" value="1"/>
</dbReference>
<dbReference type="PANTHER" id="PTHR23322:SF6">
    <property type="entry name" value="UBX DOMAIN-CONTAINING PROTEIN 7"/>
    <property type="match status" value="1"/>
</dbReference>
<dbReference type="PROSITE" id="PS50033">
    <property type="entry name" value="UBX"/>
    <property type="match status" value="1"/>
</dbReference>
<dbReference type="Pfam" id="PF00789">
    <property type="entry name" value="UBX"/>
    <property type="match status" value="1"/>
</dbReference>
<feature type="compositionally biased region" description="Basic and acidic residues" evidence="1">
    <location>
        <begin position="328"/>
        <end position="338"/>
    </location>
</feature>
<dbReference type="Pfam" id="PF13899">
    <property type="entry name" value="Thioredoxin_7"/>
    <property type="match status" value="1"/>
</dbReference>
<feature type="compositionally biased region" description="Basic and acidic residues" evidence="1">
    <location>
        <begin position="68"/>
        <end position="86"/>
    </location>
</feature>
<feature type="region of interest" description="Disordered" evidence="1">
    <location>
        <begin position="270"/>
        <end position="302"/>
    </location>
</feature>
<dbReference type="Gramene" id="ERN17035">
    <property type="protein sequence ID" value="ERN17035"/>
    <property type="gene ID" value="AMTR_s00044p00018360"/>
</dbReference>
<dbReference type="InterPro" id="IPR036249">
    <property type="entry name" value="Thioredoxin-like_sf"/>
</dbReference>
<dbReference type="AlphaFoldDB" id="U5D4B5"/>